<keyword evidence="13" id="KW-1185">Reference proteome</keyword>
<dbReference type="Gene3D" id="3.80.10.10">
    <property type="entry name" value="Ribonuclease Inhibitor"/>
    <property type="match status" value="2"/>
</dbReference>
<dbReference type="GO" id="GO:0043531">
    <property type="term" value="F:ADP binding"/>
    <property type="evidence" value="ECO:0007669"/>
    <property type="project" value="InterPro"/>
</dbReference>
<dbReference type="InterPro" id="IPR036388">
    <property type="entry name" value="WH-like_DNA-bd_sf"/>
</dbReference>
<feature type="domain" description="R13L1/DRL21-like LRR repeat region" evidence="10">
    <location>
        <begin position="703"/>
        <end position="830"/>
    </location>
</feature>
<dbReference type="InterPro" id="IPR002182">
    <property type="entry name" value="NB-ARC"/>
</dbReference>
<gene>
    <name evidence="12" type="ORF">OSB04_022471</name>
</gene>
<dbReference type="FunFam" id="1.10.10.10:FF:000322">
    <property type="entry name" value="Probable disease resistance protein At1g63360"/>
    <property type="match status" value="1"/>
</dbReference>
<evidence type="ECO:0000259" key="9">
    <source>
        <dbReference type="Pfam" id="PF23559"/>
    </source>
</evidence>
<feature type="domain" description="Disease resistance N-terminal" evidence="8">
    <location>
        <begin position="9"/>
        <end position="98"/>
    </location>
</feature>
<feature type="domain" description="Serine/threonine-protein kinase BSK1-like TPR repeats" evidence="11">
    <location>
        <begin position="1196"/>
        <end position="1285"/>
    </location>
</feature>
<dbReference type="InterPro" id="IPR042197">
    <property type="entry name" value="Apaf_helical"/>
</dbReference>
<reference evidence="12" key="1">
    <citation type="submission" date="2023-03" db="EMBL/GenBank/DDBJ databases">
        <title>Chromosome-scale reference genome and RAD-based genetic map of yellow starthistle (Centaurea solstitialis) reveal putative structural variation and QTLs associated with invader traits.</title>
        <authorList>
            <person name="Reatini B."/>
            <person name="Cang F.A."/>
            <person name="Jiang Q."/>
            <person name="Mckibben M.T.W."/>
            <person name="Barker M.S."/>
            <person name="Rieseberg L.H."/>
            <person name="Dlugosch K.M."/>
        </authorList>
    </citation>
    <scope>NUCLEOTIDE SEQUENCE</scope>
    <source>
        <strain evidence="12">CAN-66</strain>
        <tissue evidence="12">Leaf</tissue>
    </source>
</reference>
<dbReference type="InterPro" id="IPR032675">
    <property type="entry name" value="LRR_dom_sf"/>
</dbReference>
<dbReference type="PANTHER" id="PTHR36766">
    <property type="entry name" value="PLANT BROAD-SPECTRUM MILDEW RESISTANCE PROTEIN RPW8"/>
    <property type="match status" value="1"/>
</dbReference>
<dbReference type="Pfam" id="PF25019">
    <property type="entry name" value="LRR_R13L1-DRL21"/>
    <property type="match status" value="1"/>
</dbReference>
<dbReference type="Gene3D" id="1.20.5.4130">
    <property type="match status" value="1"/>
</dbReference>
<proteinExistence type="inferred from homology"/>
<dbReference type="SUPFAM" id="SSF52540">
    <property type="entry name" value="P-loop containing nucleoside triphosphate hydrolases"/>
    <property type="match status" value="1"/>
</dbReference>
<evidence type="ECO:0000256" key="1">
    <source>
        <dbReference type="ARBA" id="ARBA00008894"/>
    </source>
</evidence>
<evidence type="ECO:0000313" key="13">
    <source>
        <dbReference type="Proteomes" id="UP001172457"/>
    </source>
</evidence>
<evidence type="ECO:0000256" key="6">
    <source>
        <dbReference type="ARBA" id="ARBA00022840"/>
    </source>
</evidence>
<accession>A0AA38SWH5</accession>
<dbReference type="Gene3D" id="1.10.10.10">
    <property type="entry name" value="Winged helix-like DNA-binding domain superfamily/Winged helix DNA-binding domain"/>
    <property type="match status" value="1"/>
</dbReference>
<keyword evidence="2" id="KW-0433">Leucine-rich repeat</keyword>
<protein>
    <submittedName>
        <fullName evidence="12">Uncharacterized protein</fullName>
    </submittedName>
</protein>
<dbReference type="InterPro" id="IPR027417">
    <property type="entry name" value="P-loop_NTPase"/>
</dbReference>
<keyword evidence="3" id="KW-0677">Repeat</keyword>
<dbReference type="SUPFAM" id="SSF52047">
    <property type="entry name" value="RNI-like"/>
    <property type="match status" value="1"/>
</dbReference>
<dbReference type="Pfam" id="PF23559">
    <property type="entry name" value="WHD_DRP"/>
    <property type="match status" value="1"/>
</dbReference>
<dbReference type="InterPro" id="IPR056789">
    <property type="entry name" value="LRR_R13L1-DRL21"/>
</dbReference>
<comment type="similarity">
    <text evidence="1">Belongs to the disease resistance NB-LRR family.</text>
</comment>
<evidence type="ECO:0000256" key="4">
    <source>
        <dbReference type="ARBA" id="ARBA00022741"/>
    </source>
</evidence>
<evidence type="ECO:0000259" key="11">
    <source>
        <dbReference type="Pfam" id="PF25575"/>
    </source>
</evidence>
<organism evidence="12 13">
    <name type="scientific">Centaurea solstitialis</name>
    <name type="common">yellow star-thistle</name>
    <dbReference type="NCBI Taxonomy" id="347529"/>
    <lineage>
        <taxon>Eukaryota</taxon>
        <taxon>Viridiplantae</taxon>
        <taxon>Streptophyta</taxon>
        <taxon>Embryophyta</taxon>
        <taxon>Tracheophyta</taxon>
        <taxon>Spermatophyta</taxon>
        <taxon>Magnoliopsida</taxon>
        <taxon>eudicotyledons</taxon>
        <taxon>Gunneridae</taxon>
        <taxon>Pentapetalae</taxon>
        <taxon>asterids</taxon>
        <taxon>campanulids</taxon>
        <taxon>Asterales</taxon>
        <taxon>Asteraceae</taxon>
        <taxon>Carduoideae</taxon>
        <taxon>Cardueae</taxon>
        <taxon>Centaureinae</taxon>
        <taxon>Centaurea</taxon>
    </lineage>
</organism>
<evidence type="ECO:0000313" key="12">
    <source>
        <dbReference type="EMBL" id="KAJ9549928.1"/>
    </source>
</evidence>
<dbReference type="FunFam" id="3.40.50.300:FF:001091">
    <property type="entry name" value="Probable disease resistance protein At1g61300"/>
    <property type="match status" value="1"/>
</dbReference>
<dbReference type="InterPro" id="IPR041118">
    <property type="entry name" value="Rx_N"/>
</dbReference>
<dbReference type="Pfam" id="PF25575">
    <property type="entry name" value="TPR_BSK1_C"/>
    <property type="match status" value="1"/>
</dbReference>
<keyword evidence="6" id="KW-0067">ATP-binding</keyword>
<evidence type="ECO:0000256" key="3">
    <source>
        <dbReference type="ARBA" id="ARBA00022737"/>
    </source>
</evidence>
<dbReference type="Gene3D" id="3.40.50.300">
    <property type="entry name" value="P-loop containing nucleotide triphosphate hydrolases"/>
    <property type="match status" value="1"/>
</dbReference>
<keyword evidence="5" id="KW-0611">Plant defense</keyword>
<dbReference type="Pfam" id="PF00931">
    <property type="entry name" value="NB-ARC"/>
    <property type="match status" value="1"/>
</dbReference>
<dbReference type="Gene3D" id="1.10.8.430">
    <property type="entry name" value="Helical domain of apoptotic protease-activating factors"/>
    <property type="match status" value="1"/>
</dbReference>
<dbReference type="EMBL" id="JARYMX010000005">
    <property type="protein sequence ID" value="KAJ9549928.1"/>
    <property type="molecule type" value="Genomic_DNA"/>
</dbReference>
<feature type="domain" description="Disease resistance protein winged helix" evidence="9">
    <location>
        <begin position="438"/>
        <end position="509"/>
    </location>
</feature>
<evidence type="ECO:0000259" key="7">
    <source>
        <dbReference type="Pfam" id="PF00931"/>
    </source>
</evidence>
<dbReference type="PRINTS" id="PR00364">
    <property type="entry name" value="DISEASERSIST"/>
</dbReference>
<dbReference type="GO" id="GO:0051607">
    <property type="term" value="P:defense response to virus"/>
    <property type="evidence" value="ECO:0007669"/>
    <property type="project" value="UniProtKB-ARBA"/>
</dbReference>
<evidence type="ECO:0000259" key="8">
    <source>
        <dbReference type="Pfam" id="PF18052"/>
    </source>
</evidence>
<evidence type="ECO:0000259" key="10">
    <source>
        <dbReference type="Pfam" id="PF25019"/>
    </source>
</evidence>
<name>A0AA38SWH5_9ASTR</name>
<feature type="domain" description="NB-ARC" evidence="7">
    <location>
        <begin position="181"/>
        <end position="353"/>
    </location>
</feature>
<dbReference type="Pfam" id="PF18052">
    <property type="entry name" value="Rx_N"/>
    <property type="match status" value="1"/>
</dbReference>
<evidence type="ECO:0000256" key="2">
    <source>
        <dbReference type="ARBA" id="ARBA00022614"/>
    </source>
</evidence>
<dbReference type="GO" id="GO:0005524">
    <property type="term" value="F:ATP binding"/>
    <property type="evidence" value="ECO:0007669"/>
    <property type="project" value="UniProtKB-KW"/>
</dbReference>
<dbReference type="InterPro" id="IPR058922">
    <property type="entry name" value="WHD_DRP"/>
</dbReference>
<comment type="caution">
    <text evidence="12">The sequence shown here is derived from an EMBL/GenBank/DDBJ whole genome shotgun (WGS) entry which is preliminary data.</text>
</comment>
<dbReference type="InterPro" id="IPR058209">
    <property type="entry name" value="TPR_BSK1_C"/>
</dbReference>
<sequence>MAEIFVAAFVNVLFEKLASADFMKLARSEGIESQLNKWKKTLSQIQAVLADAEQKQIKERHVELWLHDLQDLAYDIDDVLDDLATEAMRREFNQESYASSSTSKVLKFIPTCCANSTPRNIMYGRKMSSKLDKITAKLHNLVEQKNSLGLQVNVNVERSNRIYKRLEETSLVDESKVMGREGDKEALLEKLLGMEACNQHVRVVSIVGLGGIGKTTLARVLYNHEKVKDHFELMAWVCVSEEFDVFNISKVIFQAVAEKNQDFADLNLLHVALKEKLSKKRFLVVLDDVWNENYMELELLQRPFLEGAPGSKIIVTTRKTAVTSMMKSSQSYDIDVLSEEEALSLFARHALDEENFDKYSSLKGHGEGIVKKCGRLPLALITLGTMLWEKRDDHEKWEEVLNSEIWDLPNENQILPALRLSYYDLPSHLKQLFAYCSLFPKDYLFDKNKLVLLWMAQGFLTQTNSKKSKESLGLQYFEELKARSFFQAASTVNSRGSRYIMHDLINDMATSVAGGFCFRLDDKKDKNKEKESFERFRHVSFIGGEYGTYRKFKELEGAVGLRTFLPLSLSSRPFFYLSDNVLSELLPRLRFIRVLSLSHHYSISELPQSIGNLKHIRYLNVSRTSIARLPQEVGDLYNLQSLLLRHCQILSSLPFSFVKLIKLQHLDIYDTPRLSKMPLGIGGLTNLQTLSKIIIEGSDGFKISEMKDFSSLKGQVSISGLDKVNDPTQAEDAKLQQKEGIDDLMIEWSNEFDDSRNQVTEYEVLNSLRPPLKLKKLGILFYGGTIFPSWVGEPSFNQLTELTLHGCKKCTDLPPLGHIGSLKKLYVDGMDGVKTFSFQLPGRTDSFHGTGFPLLEVLKFSNMQGWERWSTRLGDNNDGTSGSFPFLREVYVTNCPKLVEISIDLMPSLLVLDLDGCSGEVFKSMVGASSSIGKLTLTDISCGSLENYSCPNSVESLVISSCDSLTSLTFLTIHELPSSIKTLSVRDCDNLESIAENGFGITSLEYVRIINCKNLKLFPHEHLESLTSLEHLKIINCPSMDDSFPCGLWPPNLRKLWIGCLRKPMSEWGVQNYPTSLVELMLFGENSGVVSFVANAKDVTSSSFLLPPSLPFLEIRDFMDVESVSEVLQHLPFLKLLRIWSCPKLKDLPEIDSTDPSSLKTKGSTRLLLTYHGGARDCLLKLLNGCTAMPLTPLDEACFRMDLTVIHEIVEDLAYKDDEGAATELSFHMWTSQMQDTLNSKKKGDVAFRHKEFKAAMDYYTQLIDVGTMVSPTVYACRSLLHLILMSVAICHKSRSMMSFKHKSSPSAFRIGEGK</sequence>
<dbReference type="Proteomes" id="UP001172457">
    <property type="component" value="Chromosome 5"/>
</dbReference>
<evidence type="ECO:0000256" key="5">
    <source>
        <dbReference type="ARBA" id="ARBA00022821"/>
    </source>
</evidence>
<dbReference type="PANTHER" id="PTHR36766:SF61">
    <property type="entry name" value="NB-ARC DOMAIN DISEASE RESISTANCE PROTEIN"/>
    <property type="match status" value="1"/>
</dbReference>
<keyword evidence="4" id="KW-0547">Nucleotide-binding</keyword>
<dbReference type="SUPFAM" id="SSF52058">
    <property type="entry name" value="L domain-like"/>
    <property type="match status" value="1"/>
</dbReference>